<dbReference type="SUPFAM" id="SSF47413">
    <property type="entry name" value="lambda repressor-like DNA-binding domains"/>
    <property type="match status" value="1"/>
</dbReference>
<feature type="domain" description="HTH cro/C1-type" evidence="1">
    <location>
        <begin position="18"/>
        <end position="66"/>
    </location>
</feature>
<evidence type="ECO:0000313" key="3">
    <source>
        <dbReference type="Proteomes" id="UP000664414"/>
    </source>
</evidence>
<organism evidence="2 3">
    <name type="scientific">Candidatus Paracaedimonas acanthamoebae</name>
    <dbReference type="NCBI Taxonomy" id="244581"/>
    <lineage>
        <taxon>Bacteria</taxon>
        <taxon>Pseudomonadati</taxon>
        <taxon>Pseudomonadota</taxon>
        <taxon>Alphaproteobacteria</taxon>
        <taxon>Holosporales</taxon>
        <taxon>Caedimonadaceae</taxon>
        <taxon>Candidatus Paracaedimonas</taxon>
    </lineage>
</organism>
<name>A0A8J7TVH0_9PROT</name>
<dbReference type="AlphaFoldDB" id="A0A8J7TVH0"/>
<dbReference type="EMBL" id="JAFKGL010000015">
    <property type="protein sequence ID" value="MBN9413009.1"/>
    <property type="molecule type" value="Genomic_DNA"/>
</dbReference>
<comment type="caution">
    <text evidence="2">The sequence shown here is derived from an EMBL/GenBank/DDBJ whole genome shotgun (WGS) entry which is preliminary data.</text>
</comment>
<sequence length="66" mass="7597">MERNIRLNWTDFVNEAIKRRKSQKLTQEQLAILTGISKPTLNNFEQGKTTITLENAIKILKVLGLD</sequence>
<dbReference type="Pfam" id="PF01381">
    <property type="entry name" value="HTH_3"/>
    <property type="match status" value="1"/>
</dbReference>
<proteinExistence type="predicted"/>
<evidence type="ECO:0000259" key="1">
    <source>
        <dbReference type="PROSITE" id="PS50943"/>
    </source>
</evidence>
<dbReference type="Gene3D" id="1.10.260.40">
    <property type="entry name" value="lambda repressor-like DNA-binding domains"/>
    <property type="match status" value="1"/>
</dbReference>
<dbReference type="GO" id="GO:0003677">
    <property type="term" value="F:DNA binding"/>
    <property type="evidence" value="ECO:0007669"/>
    <property type="project" value="InterPro"/>
</dbReference>
<dbReference type="InterPro" id="IPR001387">
    <property type="entry name" value="Cro/C1-type_HTH"/>
</dbReference>
<accession>A0A8J7TVH0</accession>
<evidence type="ECO:0000313" key="2">
    <source>
        <dbReference type="EMBL" id="MBN9413009.1"/>
    </source>
</evidence>
<dbReference type="InterPro" id="IPR010982">
    <property type="entry name" value="Lambda_DNA-bd_dom_sf"/>
</dbReference>
<dbReference type="CDD" id="cd00093">
    <property type="entry name" value="HTH_XRE"/>
    <property type="match status" value="1"/>
</dbReference>
<dbReference type="PROSITE" id="PS50943">
    <property type="entry name" value="HTH_CROC1"/>
    <property type="match status" value="1"/>
</dbReference>
<gene>
    <name evidence="2" type="ORF">J0H12_03700</name>
</gene>
<protein>
    <submittedName>
        <fullName evidence="2">Helix-turn-helix transcriptional regulator</fullName>
    </submittedName>
</protein>
<dbReference type="SMART" id="SM00530">
    <property type="entry name" value="HTH_XRE"/>
    <property type="match status" value="1"/>
</dbReference>
<dbReference type="Proteomes" id="UP000664414">
    <property type="component" value="Unassembled WGS sequence"/>
</dbReference>
<reference evidence="2" key="1">
    <citation type="submission" date="2021-02" db="EMBL/GenBank/DDBJ databases">
        <title>Thiocyanate and organic carbon inputs drive convergent selection for specific autotrophic Afipia and Thiobacillus strains within complex microbiomes.</title>
        <authorList>
            <person name="Huddy R.J."/>
            <person name="Sachdeva R."/>
            <person name="Kadzinga F."/>
            <person name="Kantor R.S."/>
            <person name="Harrison S.T.L."/>
            <person name="Banfield J.F."/>
        </authorList>
    </citation>
    <scope>NUCLEOTIDE SEQUENCE</scope>
    <source>
        <strain evidence="2">SCN18_10_11_15_R4_P_38_20</strain>
    </source>
</reference>